<sequence length="309" mass="34305">MPEKPLKWGILSAAKICNDFLAAMTTLPAGENLPVAIAARSKKSAQEMADKFNIPTVYEGYDALVEDPNVEIVYIGTLNNFHYEWIKTILNAGKHVFCEKTLCLNADQAKEVFALAQSKKLFLAEAMWSRYNPNINKMREIIRSGSLGAVKTVEANLGIDIINVPRIKKKEFGGGALLDLGVYAVMGVLTGFNDEKPSKMTVTGSTDKDTGVDDKVEIQMEFSDGRTGIAKTSTLEQYDQTCTVTLEQGKIVLPDFWSGYKVEIHKNDKPEDVEKLEFPHQKQNSRSTLPTLLICVTKLPALEEHFNKA</sequence>
<dbReference type="InterPro" id="IPR000683">
    <property type="entry name" value="Gfo/Idh/MocA-like_OxRdtase_N"/>
</dbReference>
<evidence type="ECO:0000256" key="6">
    <source>
        <dbReference type="ARBA" id="ARBA00042926"/>
    </source>
</evidence>
<dbReference type="Proteomes" id="UP001158576">
    <property type="component" value="Chromosome PAR"/>
</dbReference>
<dbReference type="Pfam" id="PF22725">
    <property type="entry name" value="GFO_IDH_MocA_C3"/>
    <property type="match status" value="1"/>
</dbReference>
<keyword evidence="2" id="KW-0560">Oxidoreductase</keyword>
<dbReference type="Pfam" id="PF01408">
    <property type="entry name" value="GFO_IDH_MocA"/>
    <property type="match status" value="1"/>
</dbReference>
<evidence type="ECO:0000256" key="7">
    <source>
        <dbReference type="ARBA" id="ARBA00042988"/>
    </source>
</evidence>
<feature type="domain" description="Gfo/Idh/MocA-like oxidoreductase N-terminal" evidence="11">
    <location>
        <begin position="8"/>
        <end position="122"/>
    </location>
</feature>
<evidence type="ECO:0000259" key="12">
    <source>
        <dbReference type="Pfam" id="PF22725"/>
    </source>
</evidence>
<dbReference type="SUPFAM" id="SSF51735">
    <property type="entry name" value="NAD(P)-binding Rossmann-fold domains"/>
    <property type="match status" value="1"/>
</dbReference>
<dbReference type="EMBL" id="OU015568">
    <property type="protein sequence ID" value="CAG5086587.1"/>
    <property type="molecule type" value="Genomic_DNA"/>
</dbReference>
<comment type="similarity">
    <text evidence="1">Belongs to the Gfo/Idh/MocA family.</text>
</comment>
<gene>
    <name evidence="13" type="ORF">OKIOD_LOCUS2828</name>
</gene>
<evidence type="ECO:0000256" key="5">
    <source>
        <dbReference type="ARBA" id="ARBA00040603"/>
    </source>
</evidence>
<evidence type="ECO:0000313" key="13">
    <source>
        <dbReference type="EMBL" id="CAG5086587.1"/>
    </source>
</evidence>
<evidence type="ECO:0000256" key="1">
    <source>
        <dbReference type="ARBA" id="ARBA00010928"/>
    </source>
</evidence>
<feature type="domain" description="GFO/IDH/MocA-like oxidoreductase" evidence="12">
    <location>
        <begin position="136"/>
        <end position="251"/>
    </location>
</feature>
<dbReference type="InterPro" id="IPR036291">
    <property type="entry name" value="NAD(P)-bd_dom_sf"/>
</dbReference>
<name>A0ABN7S1A1_OIKDI</name>
<keyword evidence="14" id="KW-1185">Reference proteome</keyword>
<proteinExistence type="inferred from homology"/>
<dbReference type="PANTHER" id="PTHR22604:SF105">
    <property type="entry name" value="TRANS-1,2-DIHYDROBENZENE-1,2-DIOL DEHYDROGENASE"/>
    <property type="match status" value="1"/>
</dbReference>
<dbReference type="PANTHER" id="PTHR22604">
    <property type="entry name" value="OXIDOREDUCTASES"/>
    <property type="match status" value="1"/>
</dbReference>
<evidence type="ECO:0000313" key="14">
    <source>
        <dbReference type="Proteomes" id="UP001158576"/>
    </source>
</evidence>
<accession>A0ABN7S1A1</accession>
<dbReference type="EC" id="1.3.1.20" evidence="3"/>
<evidence type="ECO:0000256" key="2">
    <source>
        <dbReference type="ARBA" id="ARBA00023002"/>
    </source>
</evidence>
<dbReference type="SUPFAM" id="SSF55347">
    <property type="entry name" value="Glyceraldehyde-3-phosphate dehydrogenase-like, C-terminal domain"/>
    <property type="match status" value="1"/>
</dbReference>
<evidence type="ECO:0000259" key="11">
    <source>
        <dbReference type="Pfam" id="PF01408"/>
    </source>
</evidence>
<dbReference type="Gene3D" id="3.40.50.720">
    <property type="entry name" value="NAD(P)-binding Rossmann-like Domain"/>
    <property type="match status" value="1"/>
</dbReference>
<protein>
    <recommendedName>
        <fullName evidence="5">Trans-1,2-dihydrobenzene-1,2-diol dehydrogenase</fullName>
        <ecNumber evidence="4">1.1.1.179</ecNumber>
        <ecNumber evidence="3">1.3.1.20</ecNumber>
    </recommendedName>
    <alternativeName>
        <fullName evidence="8">D-xylose 1-dehydrogenase</fullName>
    </alternativeName>
    <alternativeName>
        <fullName evidence="7">D-xylose-NADP dehydrogenase</fullName>
    </alternativeName>
    <alternativeName>
        <fullName evidence="6">Dimeric dihydrodiol dehydrogenase</fullName>
    </alternativeName>
</protein>
<organism evidence="13 14">
    <name type="scientific">Oikopleura dioica</name>
    <name type="common">Tunicate</name>
    <dbReference type="NCBI Taxonomy" id="34765"/>
    <lineage>
        <taxon>Eukaryota</taxon>
        <taxon>Metazoa</taxon>
        <taxon>Chordata</taxon>
        <taxon>Tunicata</taxon>
        <taxon>Appendicularia</taxon>
        <taxon>Copelata</taxon>
        <taxon>Oikopleuridae</taxon>
        <taxon>Oikopleura</taxon>
    </lineage>
</organism>
<evidence type="ECO:0000256" key="9">
    <source>
        <dbReference type="ARBA" id="ARBA00047423"/>
    </source>
</evidence>
<dbReference type="InterPro" id="IPR055170">
    <property type="entry name" value="GFO_IDH_MocA-like_dom"/>
</dbReference>
<evidence type="ECO:0000256" key="4">
    <source>
        <dbReference type="ARBA" id="ARBA00038984"/>
    </source>
</evidence>
<dbReference type="Gene3D" id="3.30.360.10">
    <property type="entry name" value="Dihydrodipicolinate Reductase, domain 2"/>
    <property type="match status" value="1"/>
</dbReference>
<dbReference type="EC" id="1.1.1.179" evidence="4"/>
<evidence type="ECO:0000256" key="3">
    <source>
        <dbReference type="ARBA" id="ARBA00038853"/>
    </source>
</evidence>
<comment type="catalytic activity">
    <reaction evidence="9">
        <text>(1R,2R)-1,2-dihydrobenzene-1,2-diol + NADP(+) = catechol + NADPH + H(+)</text>
        <dbReference type="Rhea" id="RHEA:16729"/>
        <dbReference type="ChEBI" id="CHEBI:10702"/>
        <dbReference type="ChEBI" id="CHEBI:15378"/>
        <dbReference type="ChEBI" id="CHEBI:18135"/>
        <dbReference type="ChEBI" id="CHEBI:57783"/>
        <dbReference type="ChEBI" id="CHEBI:58349"/>
        <dbReference type="EC" id="1.3.1.20"/>
    </reaction>
</comment>
<evidence type="ECO:0000256" key="8">
    <source>
        <dbReference type="ARBA" id="ARBA00043025"/>
    </source>
</evidence>
<dbReference type="InterPro" id="IPR050984">
    <property type="entry name" value="Gfo/Idh/MocA_domain"/>
</dbReference>
<evidence type="ECO:0000256" key="10">
    <source>
        <dbReference type="ARBA" id="ARBA00049233"/>
    </source>
</evidence>
<comment type="catalytic activity">
    <reaction evidence="10">
        <text>D-xylose + NADP(+) = D-xylono-1,5-lactone + NADPH + H(+)</text>
        <dbReference type="Rhea" id="RHEA:22000"/>
        <dbReference type="ChEBI" id="CHEBI:15378"/>
        <dbReference type="ChEBI" id="CHEBI:15867"/>
        <dbReference type="ChEBI" id="CHEBI:53455"/>
        <dbReference type="ChEBI" id="CHEBI:57783"/>
        <dbReference type="ChEBI" id="CHEBI:58349"/>
        <dbReference type="EC" id="1.1.1.179"/>
    </reaction>
</comment>
<reference evidence="13 14" key="1">
    <citation type="submission" date="2021-04" db="EMBL/GenBank/DDBJ databases">
        <authorList>
            <person name="Bliznina A."/>
        </authorList>
    </citation>
    <scope>NUCLEOTIDE SEQUENCE [LARGE SCALE GENOMIC DNA]</scope>
</reference>